<dbReference type="AlphaFoldDB" id="A0A1I7RKI3"/>
<gene>
    <name evidence="2" type="ORF">BXYJ_LOCUS15190</name>
</gene>
<evidence type="ECO:0000313" key="5">
    <source>
        <dbReference type="WBParaSite" id="BXY_0121700.1"/>
    </source>
</evidence>
<sequence>MAFSRSTLAVCLLAMFLVGFLVEESAAQYYGYGGYGYGYGYPAYGYGYYGKRAAGFEGPTGSPIQHGAQ</sequence>
<evidence type="ECO:0000313" key="3">
    <source>
        <dbReference type="Proteomes" id="UP000095284"/>
    </source>
</evidence>
<dbReference type="Proteomes" id="UP000659654">
    <property type="component" value="Unassembled WGS sequence"/>
</dbReference>
<dbReference type="Proteomes" id="UP000582659">
    <property type="component" value="Unassembled WGS sequence"/>
</dbReference>
<feature type="chain" id="PRO_5036021828" evidence="1">
    <location>
        <begin position="28"/>
        <end position="69"/>
    </location>
</feature>
<keyword evidence="4" id="KW-1185">Reference proteome</keyword>
<evidence type="ECO:0000313" key="4">
    <source>
        <dbReference type="Proteomes" id="UP000659654"/>
    </source>
</evidence>
<accession>A0A1I7RKI3</accession>
<name>A0A1I7RKI3_BURXY</name>
<feature type="signal peptide" evidence="1">
    <location>
        <begin position="1"/>
        <end position="27"/>
    </location>
</feature>
<organism evidence="3 5">
    <name type="scientific">Bursaphelenchus xylophilus</name>
    <name type="common">Pinewood nematode worm</name>
    <name type="synonym">Aphelenchoides xylophilus</name>
    <dbReference type="NCBI Taxonomy" id="6326"/>
    <lineage>
        <taxon>Eukaryota</taxon>
        <taxon>Metazoa</taxon>
        <taxon>Ecdysozoa</taxon>
        <taxon>Nematoda</taxon>
        <taxon>Chromadorea</taxon>
        <taxon>Rhabditida</taxon>
        <taxon>Tylenchina</taxon>
        <taxon>Tylenchomorpha</taxon>
        <taxon>Aphelenchoidea</taxon>
        <taxon>Aphelenchoididae</taxon>
        <taxon>Bursaphelenchus</taxon>
    </lineage>
</organism>
<evidence type="ECO:0000313" key="2">
    <source>
        <dbReference type="EMBL" id="CAD5235099.1"/>
    </source>
</evidence>
<evidence type="ECO:0000256" key="1">
    <source>
        <dbReference type="SAM" id="SignalP"/>
    </source>
</evidence>
<dbReference type="Proteomes" id="UP000095284">
    <property type="component" value="Unplaced"/>
</dbReference>
<proteinExistence type="predicted"/>
<reference evidence="5" key="1">
    <citation type="submission" date="2016-11" db="UniProtKB">
        <authorList>
            <consortium name="WormBaseParasite"/>
        </authorList>
    </citation>
    <scope>IDENTIFICATION</scope>
</reference>
<dbReference type="WBParaSite" id="BXY_0121700.1">
    <property type="protein sequence ID" value="BXY_0121700.1"/>
    <property type="gene ID" value="BXY_0121700"/>
</dbReference>
<reference evidence="2" key="2">
    <citation type="submission" date="2020-09" db="EMBL/GenBank/DDBJ databases">
        <authorList>
            <person name="Kikuchi T."/>
        </authorList>
    </citation>
    <scope>NUCLEOTIDE SEQUENCE</scope>
    <source>
        <strain evidence="2">Ka4C1</strain>
    </source>
</reference>
<dbReference type="EMBL" id="CAJFCV020000006">
    <property type="protein sequence ID" value="CAG9131304.1"/>
    <property type="molecule type" value="Genomic_DNA"/>
</dbReference>
<keyword evidence="1" id="KW-0732">Signal</keyword>
<dbReference type="EMBL" id="CAJFDI010000006">
    <property type="protein sequence ID" value="CAD5235099.1"/>
    <property type="molecule type" value="Genomic_DNA"/>
</dbReference>
<protein>
    <submittedName>
        <fullName evidence="2">(pine wood nematode) hypothetical protein</fullName>
    </submittedName>
</protein>